<feature type="compositionally biased region" description="Basic and acidic residues" evidence="1">
    <location>
        <begin position="377"/>
        <end position="393"/>
    </location>
</feature>
<dbReference type="Proteomes" id="UP000053558">
    <property type="component" value="Unassembled WGS sequence"/>
</dbReference>
<dbReference type="GeneID" id="19209142"/>
<name>A0A5M3MPJ9_CONPW</name>
<sequence>MSRYDTPTTSEIAMAHAIEADIEARKIQKDIVKAQRRLCALSRAQLLRLAKTQTHALYRHLADAQIVALLCRRVERGKAIGWHAIRSTEKGLRRSSADHGKCKSRGVGKGKGKAIDRAKGKGREKKHLSSLSRILRSPSRQRHAVPFSSRSKPHSESKARRQRLKDEYYQRQLLHAPDPSQVAGPSRLPAVLRPSQSRSRAREEGVHGREREWRGIAGAGSGGRRNDPDNGSPDGPANGPHARTLRTSLHTALSTARTSLTRAREQRHRVASLRTDAQRAEYELYIAQVRRARMERELVFFRDWEEGVRPVVGVEEMKEGEEPEGGMRGYGYGERDAAYGEWKRGVREKREERRVAEGREGDDDEEEEETDEEEWLEREHEMVRTGEFARDPNEDYLFGDEDEEEEDESDQS</sequence>
<dbReference type="RefSeq" id="XP_007769119.1">
    <property type="nucleotide sequence ID" value="XM_007770929.1"/>
</dbReference>
<evidence type="ECO:0000313" key="2">
    <source>
        <dbReference type="EMBL" id="EIW80635.1"/>
    </source>
</evidence>
<feature type="compositionally biased region" description="Basic and acidic residues" evidence="1">
    <location>
        <begin position="200"/>
        <end position="214"/>
    </location>
</feature>
<keyword evidence="3" id="KW-1185">Reference proteome</keyword>
<feature type="region of interest" description="Disordered" evidence="1">
    <location>
        <begin position="345"/>
        <end position="412"/>
    </location>
</feature>
<accession>A0A5M3MPJ9</accession>
<feature type="compositionally biased region" description="Acidic residues" evidence="1">
    <location>
        <begin position="397"/>
        <end position="412"/>
    </location>
</feature>
<feature type="region of interest" description="Disordered" evidence="1">
    <location>
        <begin position="89"/>
        <end position="162"/>
    </location>
</feature>
<evidence type="ECO:0000313" key="3">
    <source>
        <dbReference type="Proteomes" id="UP000053558"/>
    </source>
</evidence>
<dbReference type="EMBL" id="JH711579">
    <property type="protein sequence ID" value="EIW80635.1"/>
    <property type="molecule type" value="Genomic_DNA"/>
</dbReference>
<protein>
    <submittedName>
        <fullName evidence="2">Uncharacterized protein</fullName>
    </submittedName>
</protein>
<proteinExistence type="predicted"/>
<organism evidence="2 3">
    <name type="scientific">Coniophora puteana (strain RWD-64-598)</name>
    <name type="common">Brown rot fungus</name>
    <dbReference type="NCBI Taxonomy" id="741705"/>
    <lineage>
        <taxon>Eukaryota</taxon>
        <taxon>Fungi</taxon>
        <taxon>Dikarya</taxon>
        <taxon>Basidiomycota</taxon>
        <taxon>Agaricomycotina</taxon>
        <taxon>Agaricomycetes</taxon>
        <taxon>Agaricomycetidae</taxon>
        <taxon>Boletales</taxon>
        <taxon>Coniophorineae</taxon>
        <taxon>Coniophoraceae</taxon>
        <taxon>Coniophora</taxon>
    </lineage>
</organism>
<feature type="compositionally biased region" description="Basic residues" evidence="1">
    <location>
        <begin position="102"/>
        <end position="112"/>
    </location>
</feature>
<feature type="region of interest" description="Disordered" evidence="1">
    <location>
        <begin position="175"/>
        <end position="243"/>
    </location>
</feature>
<comment type="caution">
    <text evidence="2">The sequence shown here is derived from an EMBL/GenBank/DDBJ whole genome shotgun (WGS) entry which is preliminary data.</text>
</comment>
<dbReference type="KEGG" id="cput:CONPUDRAFT_73716"/>
<feature type="compositionally biased region" description="Basic and acidic residues" evidence="1">
    <location>
        <begin position="153"/>
        <end position="162"/>
    </location>
</feature>
<feature type="compositionally biased region" description="Low complexity" evidence="1">
    <location>
        <begin position="129"/>
        <end position="138"/>
    </location>
</feature>
<gene>
    <name evidence="2" type="ORF">CONPUDRAFT_73716</name>
</gene>
<dbReference type="AlphaFoldDB" id="A0A5M3MPJ9"/>
<feature type="compositionally biased region" description="Acidic residues" evidence="1">
    <location>
        <begin position="360"/>
        <end position="376"/>
    </location>
</feature>
<evidence type="ECO:0000256" key="1">
    <source>
        <dbReference type="SAM" id="MobiDB-lite"/>
    </source>
</evidence>
<reference evidence="3" key="1">
    <citation type="journal article" date="2012" name="Science">
        <title>The Paleozoic origin of enzymatic lignin decomposition reconstructed from 31 fungal genomes.</title>
        <authorList>
            <person name="Floudas D."/>
            <person name="Binder M."/>
            <person name="Riley R."/>
            <person name="Barry K."/>
            <person name="Blanchette R.A."/>
            <person name="Henrissat B."/>
            <person name="Martinez A.T."/>
            <person name="Otillar R."/>
            <person name="Spatafora J.W."/>
            <person name="Yadav J.S."/>
            <person name="Aerts A."/>
            <person name="Benoit I."/>
            <person name="Boyd A."/>
            <person name="Carlson A."/>
            <person name="Copeland A."/>
            <person name="Coutinho P.M."/>
            <person name="de Vries R.P."/>
            <person name="Ferreira P."/>
            <person name="Findley K."/>
            <person name="Foster B."/>
            <person name="Gaskell J."/>
            <person name="Glotzer D."/>
            <person name="Gorecki P."/>
            <person name="Heitman J."/>
            <person name="Hesse C."/>
            <person name="Hori C."/>
            <person name="Igarashi K."/>
            <person name="Jurgens J.A."/>
            <person name="Kallen N."/>
            <person name="Kersten P."/>
            <person name="Kohler A."/>
            <person name="Kuees U."/>
            <person name="Kumar T.K.A."/>
            <person name="Kuo A."/>
            <person name="LaButti K."/>
            <person name="Larrondo L.F."/>
            <person name="Lindquist E."/>
            <person name="Ling A."/>
            <person name="Lombard V."/>
            <person name="Lucas S."/>
            <person name="Lundell T."/>
            <person name="Martin R."/>
            <person name="McLaughlin D.J."/>
            <person name="Morgenstern I."/>
            <person name="Morin E."/>
            <person name="Murat C."/>
            <person name="Nagy L.G."/>
            <person name="Nolan M."/>
            <person name="Ohm R.A."/>
            <person name="Patyshakuliyeva A."/>
            <person name="Rokas A."/>
            <person name="Ruiz-Duenas F.J."/>
            <person name="Sabat G."/>
            <person name="Salamov A."/>
            <person name="Samejima M."/>
            <person name="Schmutz J."/>
            <person name="Slot J.C."/>
            <person name="St John F."/>
            <person name="Stenlid J."/>
            <person name="Sun H."/>
            <person name="Sun S."/>
            <person name="Syed K."/>
            <person name="Tsang A."/>
            <person name="Wiebenga A."/>
            <person name="Young D."/>
            <person name="Pisabarro A."/>
            <person name="Eastwood D.C."/>
            <person name="Martin F."/>
            <person name="Cullen D."/>
            <person name="Grigoriev I.V."/>
            <person name="Hibbett D.S."/>
        </authorList>
    </citation>
    <scope>NUCLEOTIDE SEQUENCE [LARGE SCALE GENOMIC DNA]</scope>
    <source>
        <strain evidence="3">RWD-64-598 SS2</strain>
    </source>
</reference>
<feature type="compositionally biased region" description="Basic and acidic residues" evidence="1">
    <location>
        <begin position="345"/>
        <end position="359"/>
    </location>
</feature>
<feature type="compositionally biased region" description="Basic and acidic residues" evidence="1">
    <location>
        <begin position="89"/>
        <end position="101"/>
    </location>
</feature>